<feature type="domain" description="Fe/B12 periplasmic-binding" evidence="2">
    <location>
        <begin position="40"/>
        <end position="289"/>
    </location>
</feature>
<dbReference type="Pfam" id="PF01497">
    <property type="entry name" value="Peripla_BP_2"/>
    <property type="match status" value="1"/>
</dbReference>
<keyword evidence="4" id="KW-1185">Reference proteome</keyword>
<keyword evidence="1" id="KW-0732">Signal</keyword>
<dbReference type="EMBL" id="SMAR01000010">
    <property type="protein sequence ID" value="TCT40226.1"/>
    <property type="molecule type" value="Genomic_DNA"/>
</dbReference>
<protein>
    <submittedName>
        <fullName evidence="3">Iron complex transport system substrate-binding protein</fullName>
    </submittedName>
</protein>
<dbReference type="Gene3D" id="3.40.50.1980">
    <property type="entry name" value="Nitrogenase molybdenum iron protein domain"/>
    <property type="match status" value="2"/>
</dbReference>
<dbReference type="AlphaFoldDB" id="A0A4R3NTJ6"/>
<dbReference type="PROSITE" id="PS50983">
    <property type="entry name" value="FE_B12_PBP"/>
    <property type="match status" value="1"/>
</dbReference>
<dbReference type="InterPro" id="IPR002491">
    <property type="entry name" value="ABC_transptr_periplasmic_BD"/>
</dbReference>
<feature type="chain" id="PRO_5020366789" evidence="1">
    <location>
        <begin position="35"/>
        <end position="292"/>
    </location>
</feature>
<dbReference type="InterPro" id="IPR050902">
    <property type="entry name" value="ABC_Transporter_SBP"/>
</dbReference>
<dbReference type="PANTHER" id="PTHR30535">
    <property type="entry name" value="VITAMIN B12-BINDING PROTEIN"/>
    <property type="match status" value="1"/>
</dbReference>
<organism evidence="3 4">
    <name type="scientific">Martelella mediterranea</name>
    <dbReference type="NCBI Taxonomy" id="293089"/>
    <lineage>
        <taxon>Bacteria</taxon>
        <taxon>Pseudomonadati</taxon>
        <taxon>Pseudomonadota</taxon>
        <taxon>Alphaproteobacteria</taxon>
        <taxon>Hyphomicrobiales</taxon>
        <taxon>Aurantimonadaceae</taxon>
        <taxon>Martelella</taxon>
    </lineage>
</organism>
<dbReference type="RefSeq" id="WP_245510998.1">
    <property type="nucleotide sequence ID" value="NZ_SMAR01000010.1"/>
</dbReference>
<name>A0A4R3NTJ6_9HYPH</name>
<accession>A0A4R3NTJ6</accession>
<evidence type="ECO:0000313" key="4">
    <source>
        <dbReference type="Proteomes" id="UP000295097"/>
    </source>
</evidence>
<evidence type="ECO:0000256" key="1">
    <source>
        <dbReference type="SAM" id="SignalP"/>
    </source>
</evidence>
<reference evidence="3 4" key="1">
    <citation type="submission" date="2019-03" db="EMBL/GenBank/DDBJ databases">
        <title>Freshwater and sediment microbial communities from various areas in North America, analyzing microbe dynamics in response to fracking.</title>
        <authorList>
            <person name="Lamendella R."/>
        </authorList>
    </citation>
    <scope>NUCLEOTIDE SEQUENCE [LARGE SCALE GENOMIC DNA]</scope>
    <source>
        <strain evidence="3 4">175.2</strain>
    </source>
</reference>
<evidence type="ECO:0000259" key="2">
    <source>
        <dbReference type="PROSITE" id="PS50983"/>
    </source>
</evidence>
<sequence>MKRTARIKGSFLFLSGLMCASLALLPAAVGSAVAAMPPERVVSINLCTDQMAILLAKPGQLISVSMLASDPAVSALSEEAESYRPNYGLAEEVFMMKPDLVLAGSYTTRETVALLKRLGIKVAEFDPEPSLNAVRDNLLRMGELLGTSEKAEALVETMDRQLADIVADGASHRTVVLYYANGYTSGKHTLAGDIAVKAGLENIGAVSGVDGLGRLPLERLVLAAPDVIVSGGQEYEAPALAEEVFQHPAFRSLAENSTYVQLASSETICGGPFNLEAVQRLHDAAKKGVGDE</sequence>
<dbReference type="SUPFAM" id="SSF53807">
    <property type="entry name" value="Helical backbone' metal receptor"/>
    <property type="match status" value="1"/>
</dbReference>
<dbReference type="Proteomes" id="UP000295097">
    <property type="component" value="Unassembled WGS sequence"/>
</dbReference>
<gene>
    <name evidence="3" type="ORF">EDC90_101079</name>
</gene>
<dbReference type="GO" id="GO:0071281">
    <property type="term" value="P:cellular response to iron ion"/>
    <property type="evidence" value="ECO:0007669"/>
    <property type="project" value="TreeGrafter"/>
</dbReference>
<feature type="signal peptide" evidence="1">
    <location>
        <begin position="1"/>
        <end position="34"/>
    </location>
</feature>
<proteinExistence type="predicted"/>
<evidence type="ECO:0000313" key="3">
    <source>
        <dbReference type="EMBL" id="TCT40226.1"/>
    </source>
</evidence>
<comment type="caution">
    <text evidence="3">The sequence shown here is derived from an EMBL/GenBank/DDBJ whole genome shotgun (WGS) entry which is preliminary data.</text>
</comment>
<dbReference type="PANTHER" id="PTHR30535:SF34">
    <property type="entry name" value="MOLYBDATE-BINDING PROTEIN MOLA"/>
    <property type="match status" value="1"/>
</dbReference>